<dbReference type="SUPFAM" id="SSF143422">
    <property type="entry name" value="Transposase IS200-like"/>
    <property type="match status" value="1"/>
</dbReference>
<dbReference type="InterPro" id="IPR052715">
    <property type="entry name" value="RAYT_transposase"/>
</dbReference>
<proteinExistence type="predicted"/>
<accession>A0A2I0R4X2</accession>
<keyword evidence="3" id="KW-1185">Reference proteome</keyword>
<dbReference type="OrthoDB" id="9794403at2"/>
<dbReference type="InterPro" id="IPR036515">
    <property type="entry name" value="Transposase_17_sf"/>
</dbReference>
<comment type="caution">
    <text evidence="2">The sequence shown here is derived from an EMBL/GenBank/DDBJ whole genome shotgun (WGS) entry which is preliminary data.</text>
</comment>
<evidence type="ECO:0000259" key="1">
    <source>
        <dbReference type="SMART" id="SM01321"/>
    </source>
</evidence>
<dbReference type="PANTHER" id="PTHR36966">
    <property type="entry name" value="REP-ASSOCIATED TYROSINE TRANSPOSASE"/>
    <property type="match status" value="1"/>
</dbReference>
<protein>
    <recommendedName>
        <fullName evidence="1">Transposase IS200-like domain-containing protein</fullName>
    </recommendedName>
</protein>
<dbReference type="PANTHER" id="PTHR36966:SF1">
    <property type="entry name" value="REP-ASSOCIATED TYROSINE TRANSPOSASE"/>
    <property type="match status" value="1"/>
</dbReference>
<dbReference type="RefSeq" id="WP_101333613.1">
    <property type="nucleotide sequence ID" value="NZ_PJNI01000002.1"/>
</dbReference>
<dbReference type="SMART" id="SM01321">
    <property type="entry name" value="Y1_Tnp"/>
    <property type="match status" value="1"/>
</dbReference>
<organism evidence="2 3">
    <name type="scientific">Brumimicrobium salinarum</name>
    <dbReference type="NCBI Taxonomy" id="2058658"/>
    <lineage>
        <taxon>Bacteria</taxon>
        <taxon>Pseudomonadati</taxon>
        <taxon>Bacteroidota</taxon>
        <taxon>Flavobacteriia</taxon>
        <taxon>Flavobacteriales</taxon>
        <taxon>Crocinitomicaceae</taxon>
        <taxon>Brumimicrobium</taxon>
    </lineage>
</organism>
<dbReference type="InterPro" id="IPR002686">
    <property type="entry name" value="Transposase_17"/>
</dbReference>
<sequence>MKNSKLPQRKNIRLEGYDYGSSGYYFVTINSREFRHTFGSIENKVMYLSPLGEIIVEEWEFTGELRQNVKLHEYVVMPDHFHAIIEIRYSRNKNNIPGEFKASKHTLSSIIRAFKASVTKRNIKMNPGDTKSVWHNRFHDRIIRNNRELQNKKRYVLNNVKDWKG</sequence>
<dbReference type="GO" id="GO:0004803">
    <property type="term" value="F:transposase activity"/>
    <property type="evidence" value="ECO:0007669"/>
    <property type="project" value="InterPro"/>
</dbReference>
<dbReference type="GO" id="GO:0006313">
    <property type="term" value="P:DNA transposition"/>
    <property type="evidence" value="ECO:0007669"/>
    <property type="project" value="InterPro"/>
</dbReference>
<dbReference type="Gene3D" id="3.30.70.1290">
    <property type="entry name" value="Transposase IS200-like"/>
    <property type="match status" value="1"/>
</dbReference>
<dbReference type="GO" id="GO:0043565">
    <property type="term" value="F:sequence-specific DNA binding"/>
    <property type="evidence" value="ECO:0007669"/>
    <property type="project" value="TreeGrafter"/>
</dbReference>
<gene>
    <name evidence="2" type="ORF">CW751_03480</name>
</gene>
<reference evidence="2 3" key="1">
    <citation type="submission" date="2017-12" db="EMBL/GenBank/DDBJ databases">
        <title>The draft genome sequence of Brumimicrobium saltpan LHR20.</title>
        <authorList>
            <person name="Do Z.-J."/>
            <person name="Luo H.-R."/>
        </authorList>
    </citation>
    <scope>NUCLEOTIDE SEQUENCE [LARGE SCALE GENOMIC DNA]</scope>
    <source>
        <strain evidence="2 3">LHR20</strain>
    </source>
</reference>
<dbReference type="Proteomes" id="UP000236654">
    <property type="component" value="Unassembled WGS sequence"/>
</dbReference>
<name>A0A2I0R4X2_9FLAO</name>
<feature type="domain" description="Transposase IS200-like" evidence="1">
    <location>
        <begin position="20"/>
        <end position="159"/>
    </location>
</feature>
<dbReference type="AlphaFoldDB" id="A0A2I0R4X2"/>
<evidence type="ECO:0000313" key="2">
    <source>
        <dbReference type="EMBL" id="PKR81599.1"/>
    </source>
</evidence>
<dbReference type="EMBL" id="PJNI01000002">
    <property type="protein sequence ID" value="PKR81599.1"/>
    <property type="molecule type" value="Genomic_DNA"/>
</dbReference>
<evidence type="ECO:0000313" key="3">
    <source>
        <dbReference type="Proteomes" id="UP000236654"/>
    </source>
</evidence>